<accession>A0A1E7KY07</accession>
<gene>
    <name evidence="3" type="ORF">AN218_24920</name>
</gene>
<organism evidence="3 4">
    <name type="scientific">Streptomyces nanshensis</name>
    <dbReference type="NCBI Taxonomy" id="518642"/>
    <lineage>
        <taxon>Bacteria</taxon>
        <taxon>Bacillati</taxon>
        <taxon>Actinomycetota</taxon>
        <taxon>Actinomycetes</taxon>
        <taxon>Kitasatosporales</taxon>
        <taxon>Streptomycetaceae</taxon>
        <taxon>Streptomyces</taxon>
    </lineage>
</organism>
<dbReference type="Pfam" id="PF25547">
    <property type="entry name" value="WXG100_2"/>
    <property type="match status" value="1"/>
</dbReference>
<evidence type="ECO:0000313" key="4">
    <source>
        <dbReference type="Proteomes" id="UP000176005"/>
    </source>
</evidence>
<keyword evidence="4" id="KW-1185">Reference proteome</keyword>
<feature type="region of interest" description="Disordered" evidence="1">
    <location>
        <begin position="285"/>
        <end position="306"/>
    </location>
</feature>
<dbReference type="InterPro" id="IPR057746">
    <property type="entry name" value="CpnT-like_N"/>
</dbReference>
<name>A0A1E7KY07_9ACTN</name>
<dbReference type="EMBL" id="LJGW01000399">
    <property type="protein sequence ID" value="OEV08810.1"/>
    <property type="molecule type" value="Genomic_DNA"/>
</dbReference>
<dbReference type="AlphaFoldDB" id="A0A1E7KY07"/>
<reference evidence="3 4" key="1">
    <citation type="journal article" date="2016" name="Front. Microbiol.">
        <title>Comparative Genomics Analysis of Streptomyces Species Reveals Their Adaptation to the Marine Environment and Their Diversity at the Genomic Level.</title>
        <authorList>
            <person name="Tian X."/>
            <person name="Zhang Z."/>
            <person name="Yang T."/>
            <person name="Chen M."/>
            <person name="Li J."/>
            <person name="Chen F."/>
            <person name="Yang J."/>
            <person name="Li W."/>
            <person name="Zhang B."/>
            <person name="Zhang Z."/>
            <person name="Wu J."/>
            <person name="Zhang C."/>
            <person name="Long L."/>
            <person name="Xiao J."/>
        </authorList>
    </citation>
    <scope>NUCLEOTIDE SEQUENCE [LARGE SCALE GENOMIC DNA]</scope>
    <source>
        <strain evidence="3 4">SCSIO 10429</strain>
    </source>
</reference>
<dbReference type="Proteomes" id="UP000176005">
    <property type="component" value="Unassembled WGS sequence"/>
</dbReference>
<protein>
    <recommendedName>
        <fullName evidence="2">Outer membrane channel protein CpnT-like N-terminal domain-containing protein</fullName>
    </recommendedName>
</protein>
<evidence type="ECO:0000259" key="2">
    <source>
        <dbReference type="Pfam" id="PF25547"/>
    </source>
</evidence>
<dbReference type="PATRIC" id="fig|518642.10.peg.5619"/>
<dbReference type="Gene3D" id="1.10.287.1060">
    <property type="entry name" value="ESAT-6-like"/>
    <property type="match status" value="1"/>
</dbReference>
<feature type="region of interest" description="Disordered" evidence="1">
    <location>
        <begin position="325"/>
        <end position="356"/>
    </location>
</feature>
<feature type="domain" description="Outer membrane channel protein CpnT-like N-terminal" evidence="2">
    <location>
        <begin position="9"/>
        <end position="146"/>
    </location>
</feature>
<dbReference type="InterPro" id="IPR036689">
    <property type="entry name" value="ESAT-6-like_sf"/>
</dbReference>
<proteinExistence type="predicted"/>
<evidence type="ECO:0000256" key="1">
    <source>
        <dbReference type="SAM" id="MobiDB-lite"/>
    </source>
</evidence>
<evidence type="ECO:0000313" key="3">
    <source>
        <dbReference type="EMBL" id="OEV08810.1"/>
    </source>
</evidence>
<comment type="caution">
    <text evidence="3">The sequence shown here is derived from an EMBL/GenBank/DDBJ whole genome shotgun (WGS) entry which is preliminary data.</text>
</comment>
<dbReference type="RefSeq" id="WP_070019180.1">
    <property type="nucleotide sequence ID" value="NZ_LJGW01000399.1"/>
</dbReference>
<feature type="compositionally biased region" description="Basic and acidic residues" evidence="1">
    <location>
        <begin position="346"/>
        <end position="356"/>
    </location>
</feature>
<sequence length="356" mass="36125">MGEESAAEKVYEAGLELINPGGDPGKLREAATAWKAIGAALDKMVTDLDRDWRRVKGAGAWTGPSADAFDKHWQELKKAVEDTTPQCDNAAKHLNDAADSIEDINDQIHQIYLEIGVSVGVSVALSFVTVGFSAAAGAARAAQLAARATQLAGRLGQILTRIAQSFRTVAQAMRGQRFIKNVLVNWASNTGATVISKTATGQDVDLAEAAWQGGLSAGVGTGPGLAVTKKVGGLAGNMAGGVAGNVSGGLAVDGVNSARGEGPGLDGAGWNALFNAAGGAAGGAAAHGANTQMPAHRDSPHLSIEGPLNGISYGAANSVNEVVQGNAQYGDDKDSAAGSTGAQHKSAQDKMRDDFG</sequence>
<dbReference type="SUPFAM" id="SSF140453">
    <property type="entry name" value="EsxAB dimer-like"/>
    <property type="match status" value="1"/>
</dbReference>